<organism evidence="2 3">
    <name type="scientific">Peptostreptococcus porci</name>
    <dbReference type="NCBI Taxonomy" id="2652282"/>
    <lineage>
        <taxon>Bacteria</taxon>
        <taxon>Bacillati</taxon>
        <taxon>Bacillota</taxon>
        <taxon>Clostridia</taxon>
        <taxon>Peptostreptococcales</taxon>
        <taxon>Peptostreptococcaceae</taxon>
        <taxon>Peptostreptococcus</taxon>
    </lineage>
</organism>
<feature type="domain" description="Uroporphyrinogen decarboxylase (URO-D)" evidence="1">
    <location>
        <begin position="10"/>
        <end position="342"/>
    </location>
</feature>
<evidence type="ECO:0000259" key="1">
    <source>
        <dbReference type="Pfam" id="PF01208"/>
    </source>
</evidence>
<dbReference type="PANTHER" id="PTHR47099">
    <property type="entry name" value="METHYLCOBAMIDE:COM METHYLTRANSFERASE MTBA"/>
    <property type="match status" value="1"/>
</dbReference>
<dbReference type="AlphaFoldDB" id="A0A6N7XBX0"/>
<comment type="caution">
    <text evidence="2">The sequence shown here is derived from an EMBL/GenBank/DDBJ whole genome shotgun (WGS) entry which is preliminary data.</text>
</comment>
<sequence>MKLIVPEMNPKERMMAYMKGEEVDRLPVFNSASETSSPLYGISMRDFYFSADKMVEVESNLARDFAADNMGIGLGLRSLAEALGSKLVYPEYGISYVDEPVLKKLSDIENMSYANIEKDGRLPIIVEALGRLQELYGDVRIVGSGLAGPLTTATNIFGTEKFLKASVKDRDGVHRLMQFCTDAVVECSKAIYEKVGVKFSLAEPVASGALISKKQFDELFFPYLKQTVERMNKFQGGTSIHICGKTNDRWQGVVDAGISSMWIDNCESITEIKKQYGNVLGITGNVDPVNTLRKGSPSDVDENVKQCILLGADNPRGFFISPGCTTPVGTPRENLLALVNATTVYSRGAKLGQMPKGIMELM</sequence>
<reference evidence="2 3" key="1">
    <citation type="submission" date="2019-08" db="EMBL/GenBank/DDBJ databases">
        <title>In-depth cultivation of the pig gut microbiome towards novel bacterial diversity and tailored functional studies.</title>
        <authorList>
            <person name="Wylensek D."/>
            <person name="Hitch T.C.A."/>
            <person name="Clavel T."/>
        </authorList>
    </citation>
    <scope>NUCLEOTIDE SEQUENCE [LARGE SCALE GENOMIC DNA]</scope>
    <source>
        <strain evidence="2 3">WCA-SAB-591-4A-A</strain>
    </source>
</reference>
<gene>
    <name evidence="2" type="ORF">FYJ71_04250</name>
</gene>
<dbReference type="InterPro" id="IPR038071">
    <property type="entry name" value="UROD/MetE-like_sf"/>
</dbReference>
<name>A0A6N7XBX0_9FIRM</name>
<dbReference type="GO" id="GO:0006779">
    <property type="term" value="P:porphyrin-containing compound biosynthetic process"/>
    <property type="evidence" value="ECO:0007669"/>
    <property type="project" value="InterPro"/>
</dbReference>
<dbReference type="SUPFAM" id="SSF51726">
    <property type="entry name" value="UROD/MetE-like"/>
    <property type="match status" value="1"/>
</dbReference>
<protein>
    <submittedName>
        <fullName evidence="2">Uroporphyrinogen-III decarboxylase</fullName>
    </submittedName>
</protein>
<evidence type="ECO:0000313" key="3">
    <source>
        <dbReference type="Proteomes" id="UP000440713"/>
    </source>
</evidence>
<dbReference type="PANTHER" id="PTHR47099:SF1">
    <property type="entry name" value="METHYLCOBAMIDE:COM METHYLTRANSFERASE MTBA"/>
    <property type="match status" value="1"/>
</dbReference>
<dbReference type="Gene3D" id="3.20.20.210">
    <property type="match status" value="1"/>
</dbReference>
<dbReference type="InterPro" id="IPR000257">
    <property type="entry name" value="Uroporphyrinogen_deCOase"/>
</dbReference>
<dbReference type="CDD" id="cd03465">
    <property type="entry name" value="URO-D_like"/>
    <property type="match status" value="1"/>
</dbReference>
<dbReference type="Proteomes" id="UP000440713">
    <property type="component" value="Unassembled WGS sequence"/>
</dbReference>
<keyword evidence="3" id="KW-1185">Reference proteome</keyword>
<dbReference type="Pfam" id="PF01208">
    <property type="entry name" value="URO-D"/>
    <property type="match status" value="1"/>
</dbReference>
<accession>A0A6N7XBX0</accession>
<evidence type="ECO:0000313" key="2">
    <source>
        <dbReference type="EMBL" id="MST62186.1"/>
    </source>
</evidence>
<proteinExistence type="predicted"/>
<dbReference type="GO" id="GO:0004853">
    <property type="term" value="F:uroporphyrinogen decarboxylase activity"/>
    <property type="evidence" value="ECO:0007669"/>
    <property type="project" value="InterPro"/>
</dbReference>
<dbReference type="EMBL" id="VUNE01000002">
    <property type="protein sequence ID" value="MST62186.1"/>
    <property type="molecule type" value="Genomic_DNA"/>
</dbReference>
<dbReference type="RefSeq" id="WP_154537587.1">
    <property type="nucleotide sequence ID" value="NZ_VUNE01000002.1"/>
</dbReference>
<dbReference type="InterPro" id="IPR052024">
    <property type="entry name" value="Methanogen_methyltrans"/>
</dbReference>